<keyword evidence="2" id="KW-1185">Reference proteome</keyword>
<protein>
    <submittedName>
        <fullName evidence="1">Uncharacterized protein</fullName>
    </submittedName>
</protein>
<gene>
    <name evidence="1" type="ORF">V4C56_24905</name>
</gene>
<evidence type="ECO:0000313" key="1">
    <source>
        <dbReference type="EMBL" id="MEM5342849.1"/>
    </source>
</evidence>
<evidence type="ECO:0000313" key="2">
    <source>
        <dbReference type="Proteomes" id="UP001481677"/>
    </source>
</evidence>
<dbReference type="EMBL" id="JAZHGA010000019">
    <property type="protein sequence ID" value="MEM5342849.1"/>
    <property type="molecule type" value="Genomic_DNA"/>
</dbReference>
<reference evidence="1 2" key="1">
    <citation type="submission" date="2024-01" db="EMBL/GenBank/DDBJ databases">
        <title>The diversity of rhizobia nodulating Mimosa spp. in eleven states of Brazil covering several biomes is determined by host plant, location, and edaphic factors.</title>
        <authorList>
            <person name="Rouws L."/>
            <person name="Barauna A."/>
            <person name="Beukes C."/>
            <person name="De Faria S.M."/>
            <person name="Gross E."/>
            <person name="Dos Reis Junior F.B."/>
            <person name="Simon M."/>
            <person name="Maluk M."/>
            <person name="Odee D.W."/>
            <person name="Kenicer G."/>
            <person name="Young J.P.W."/>
            <person name="Reis V.M."/>
            <person name="Zilli J."/>
            <person name="James E.K."/>
        </authorList>
    </citation>
    <scope>NUCLEOTIDE SEQUENCE [LARGE SCALE GENOMIC DNA]</scope>
    <source>
        <strain evidence="1 2">JPY530</strain>
    </source>
</reference>
<accession>A0ABU9R727</accession>
<name>A0ABU9R727_9BURK</name>
<comment type="caution">
    <text evidence="1">The sequence shown here is derived from an EMBL/GenBank/DDBJ whole genome shotgun (WGS) entry which is preliminary data.</text>
</comment>
<sequence>MRLPRRQRFFQIEVHPLAAQRCAGRRELYRREHARIQMREPDVDTALALLFLGFGA</sequence>
<proteinExistence type="predicted"/>
<dbReference type="RefSeq" id="WP_158647050.1">
    <property type="nucleotide sequence ID" value="NZ_JAZHFZ010000018.1"/>
</dbReference>
<dbReference type="Proteomes" id="UP001481677">
    <property type="component" value="Unassembled WGS sequence"/>
</dbReference>
<organism evidence="1 2">
    <name type="scientific">Paraburkholderia azotifigens</name>
    <dbReference type="NCBI Taxonomy" id="2057004"/>
    <lineage>
        <taxon>Bacteria</taxon>
        <taxon>Pseudomonadati</taxon>
        <taxon>Pseudomonadota</taxon>
        <taxon>Betaproteobacteria</taxon>
        <taxon>Burkholderiales</taxon>
        <taxon>Burkholderiaceae</taxon>
        <taxon>Paraburkholderia</taxon>
    </lineage>
</organism>